<gene>
    <name evidence="1" type="ORF">MENT_LOCUS3507</name>
</gene>
<sequence length="84" mass="9834">MPGRLSVGRSHSTRKTFKERWALWGLLRVLEARDPRIGTSRDEDNGYSLTRTGLQFLCAEYGNLLLKTPRLKHKLFKEEKIYLN</sequence>
<dbReference type="Proteomes" id="UP000580250">
    <property type="component" value="Unassembled WGS sequence"/>
</dbReference>
<evidence type="ECO:0000313" key="1">
    <source>
        <dbReference type="EMBL" id="CAD2132004.1"/>
    </source>
</evidence>
<comment type="caution">
    <text evidence="1">The sequence shown here is derived from an EMBL/GenBank/DDBJ whole genome shotgun (WGS) entry which is preliminary data.</text>
</comment>
<reference evidence="1 2" key="1">
    <citation type="submission" date="2020-08" db="EMBL/GenBank/DDBJ databases">
        <authorList>
            <person name="Koutsovoulos G."/>
            <person name="Danchin GJ E."/>
        </authorList>
    </citation>
    <scope>NUCLEOTIDE SEQUENCE [LARGE SCALE GENOMIC DNA]</scope>
</reference>
<organism evidence="1 2">
    <name type="scientific">Meloidogyne enterolobii</name>
    <name type="common">Root-knot nematode worm</name>
    <name type="synonym">Meloidogyne mayaguensis</name>
    <dbReference type="NCBI Taxonomy" id="390850"/>
    <lineage>
        <taxon>Eukaryota</taxon>
        <taxon>Metazoa</taxon>
        <taxon>Ecdysozoa</taxon>
        <taxon>Nematoda</taxon>
        <taxon>Chromadorea</taxon>
        <taxon>Rhabditida</taxon>
        <taxon>Tylenchina</taxon>
        <taxon>Tylenchomorpha</taxon>
        <taxon>Tylenchoidea</taxon>
        <taxon>Meloidogynidae</taxon>
        <taxon>Meloidogyninae</taxon>
        <taxon>Meloidogyne</taxon>
    </lineage>
</organism>
<evidence type="ECO:0000313" key="2">
    <source>
        <dbReference type="Proteomes" id="UP000580250"/>
    </source>
</evidence>
<dbReference type="EMBL" id="CAJEWN010000011">
    <property type="protein sequence ID" value="CAD2132004.1"/>
    <property type="molecule type" value="Genomic_DNA"/>
</dbReference>
<name>A0A6V7TT17_MELEN</name>
<protein>
    <submittedName>
        <fullName evidence="1">Uncharacterized protein</fullName>
    </submittedName>
</protein>
<proteinExistence type="predicted"/>
<accession>A0A6V7TT17</accession>
<dbReference type="AlphaFoldDB" id="A0A6V7TT17"/>